<dbReference type="GO" id="GO:0009654">
    <property type="term" value="C:photosystem II oxygen evolving complex"/>
    <property type="evidence" value="ECO:0007669"/>
    <property type="project" value="InterPro"/>
</dbReference>
<dbReference type="Proteomes" id="UP000541444">
    <property type="component" value="Unassembled WGS sequence"/>
</dbReference>
<evidence type="ECO:0000313" key="5">
    <source>
        <dbReference type="EMBL" id="KAF6136611.1"/>
    </source>
</evidence>
<accession>A0A7J7L1V4</accession>
<dbReference type="GO" id="GO:0015979">
    <property type="term" value="P:photosynthesis"/>
    <property type="evidence" value="ECO:0007669"/>
    <property type="project" value="InterPro"/>
</dbReference>
<dbReference type="GO" id="GO:0005509">
    <property type="term" value="F:calcium ion binding"/>
    <property type="evidence" value="ECO:0007669"/>
    <property type="project" value="InterPro"/>
</dbReference>
<feature type="domain" description="PsbP C-terminal" evidence="4">
    <location>
        <begin position="3"/>
        <end position="71"/>
    </location>
</feature>
<dbReference type="InterPro" id="IPR047109">
    <property type="entry name" value="CAD-like"/>
</dbReference>
<evidence type="ECO:0000256" key="3">
    <source>
        <dbReference type="ARBA" id="ARBA00023002"/>
    </source>
</evidence>
<proteinExistence type="predicted"/>
<dbReference type="SUPFAM" id="SSF55724">
    <property type="entry name" value="Mog1p/PsbP-like"/>
    <property type="match status" value="1"/>
</dbReference>
<organism evidence="5 6">
    <name type="scientific">Kingdonia uniflora</name>
    <dbReference type="NCBI Taxonomy" id="39325"/>
    <lineage>
        <taxon>Eukaryota</taxon>
        <taxon>Viridiplantae</taxon>
        <taxon>Streptophyta</taxon>
        <taxon>Embryophyta</taxon>
        <taxon>Tracheophyta</taxon>
        <taxon>Spermatophyta</taxon>
        <taxon>Magnoliopsida</taxon>
        <taxon>Ranunculales</taxon>
        <taxon>Circaeasteraceae</taxon>
        <taxon>Kingdonia</taxon>
    </lineage>
</organism>
<dbReference type="InterPro" id="IPR036291">
    <property type="entry name" value="NAD(P)-bd_dom_sf"/>
</dbReference>
<protein>
    <recommendedName>
        <fullName evidence="4">PsbP C-terminal domain-containing protein</fullName>
    </recommendedName>
</protein>
<comment type="caution">
    <text evidence="5">The sequence shown here is derived from an EMBL/GenBank/DDBJ whole genome shotgun (WGS) entry which is preliminary data.</text>
</comment>
<dbReference type="OrthoDB" id="2020701at2759"/>
<dbReference type="PANTHER" id="PTHR42683">
    <property type="entry name" value="ALDEHYDE REDUCTASE"/>
    <property type="match status" value="1"/>
</dbReference>
<name>A0A7J7L1V4_9MAGN</name>
<dbReference type="EMBL" id="JACGCM010002686">
    <property type="protein sequence ID" value="KAF6136611.1"/>
    <property type="molecule type" value="Genomic_DNA"/>
</dbReference>
<gene>
    <name evidence="5" type="ORF">GIB67_016067</name>
</gene>
<keyword evidence="2" id="KW-0862">Zinc</keyword>
<dbReference type="InterPro" id="IPR016123">
    <property type="entry name" value="Mog1/PsbP_a/b/a-sand"/>
</dbReference>
<evidence type="ECO:0000256" key="2">
    <source>
        <dbReference type="ARBA" id="ARBA00022833"/>
    </source>
</evidence>
<sequence>MTLFEEVNKESNNVGVVVVPVRLISLSEFGNSQFVLNKLIQAKKRKESTKETEVIGATEKLGKGGVQVYEFKDGGIGPAAVKFAKAFGLKVTVISTSPSNEKEAIDYLGADSFIVSRDQAQIKEEDNPGHVKYSLSKLLNVLIDTVVAEFNLELLVTVCPPNSSAITNVTMLWMLGN</sequence>
<dbReference type="SUPFAM" id="SSF51735">
    <property type="entry name" value="NAD(P)-binding Rossmann-fold domains"/>
    <property type="match status" value="1"/>
</dbReference>
<keyword evidence="3" id="KW-0560">Oxidoreductase</keyword>
<reference evidence="5 6" key="1">
    <citation type="journal article" date="2020" name="IScience">
        <title>Genome Sequencing of the Endangered Kingdonia uniflora (Circaeasteraceae, Ranunculales) Reveals Potential Mechanisms of Evolutionary Specialization.</title>
        <authorList>
            <person name="Sun Y."/>
            <person name="Deng T."/>
            <person name="Zhang A."/>
            <person name="Moore M.J."/>
            <person name="Landis J.B."/>
            <person name="Lin N."/>
            <person name="Zhang H."/>
            <person name="Zhang X."/>
            <person name="Huang J."/>
            <person name="Zhang X."/>
            <person name="Sun H."/>
            <person name="Wang H."/>
        </authorList>
    </citation>
    <scope>NUCLEOTIDE SEQUENCE [LARGE SCALE GENOMIC DNA]</scope>
    <source>
        <strain evidence="5">TB1705</strain>
        <tissue evidence="5">Leaf</tissue>
    </source>
</reference>
<evidence type="ECO:0000259" key="4">
    <source>
        <dbReference type="Pfam" id="PF01789"/>
    </source>
</evidence>
<dbReference type="Gene3D" id="3.40.50.720">
    <property type="entry name" value="NAD(P)-binding Rossmann-like Domain"/>
    <property type="match status" value="1"/>
</dbReference>
<evidence type="ECO:0000256" key="1">
    <source>
        <dbReference type="ARBA" id="ARBA00022723"/>
    </source>
</evidence>
<keyword evidence="6" id="KW-1185">Reference proteome</keyword>
<dbReference type="Pfam" id="PF01789">
    <property type="entry name" value="PsbP"/>
    <property type="match status" value="1"/>
</dbReference>
<keyword evidence="1" id="KW-0479">Metal-binding</keyword>
<dbReference type="InterPro" id="IPR002683">
    <property type="entry name" value="PsbP_C"/>
</dbReference>
<dbReference type="Gene3D" id="3.40.1000.10">
    <property type="entry name" value="Mog1/PsbP, alpha/beta/alpha sandwich"/>
    <property type="match status" value="1"/>
</dbReference>
<dbReference type="GO" id="GO:0016616">
    <property type="term" value="F:oxidoreductase activity, acting on the CH-OH group of donors, NAD or NADP as acceptor"/>
    <property type="evidence" value="ECO:0007669"/>
    <property type="project" value="InterPro"/>
</dbReference>
<dbReference type="AlphaFoldDB" id="A0A7J7L1V4"/>
<evidence type="ECO:0000313" key="6">
    <source>
        <dbReference type="Proteomes" id="UP000541444"/>
    </source>
</evidence>
<dbReference type="GO" id="GO:0019898">
    <property type="term" value="C:extrinsic component of membrane"/>
    <property type="evidence" value="ECO:0007669"/>
    <property type="project" value="InterPro"/>
</dbReference>